<comment type="pathway">
    <text evidence="3 12">Cofactor biosynthesis; riboflavin biosynthesis; 5-amino-6-(D-ribitylamino)uracil from GTP: step 3/4.</text>
</comment>
<gene>
    <name evidence="17" type="ORF">Ga0061067_11817</name>
</gene>
<evidence type="ECO:0000256" key="8">
    <source>
        <dbReference type="ARBA" id="ARBA00022833"/>
    </source>
</evidence>
<feature type="active site" description="Proton donor" evidence="13">
    <location>
        <position position="76"/>
    </location>
</feature>
<dbReference type="AlphaFoldDB" id="A0A0K6IB54"/>
<evidence type="ECO:0000256" key="4">
    <source>
        <dbReference type="ARBA" id="ARBA00005259"/>
    </source>
</evidence>
<evidence type="ECO:0000256" key="14">
    <source>
        <dbReference type="PIRSR" id="PIRSR006769-2"/>
    </source>
</evidence>
<dbReference type="PANTHER" id="PTHR38011">
    <property type="entry name" value="DIHYDROFOLATE REDUCTASE FAMILY PROTEIN (AFU_ORTHOLOGUE AFUA_8G06820)"/>
    <property type="match status" value="1"/>
</dbReference>
<feature type="binding site" evidence="15">
    <location>
        <position position="108"/>
    </location>
    <ligand>
        <name>Zn(2+)</name>
        <dbReference type="ChEBI" id="CHEBI:29105"/>
        <note>catalytic</note>
    </ligand>
</feature>
<feature type="binding site" evidence="14">
    <location>
        <begin position="321"/>
        <end position="327"/>
    </location>
    <ligand>
        <name>NADP(+)</name>
        <dbReference type="ChEBI" id="CHEBI:58349"/>
    </ligand>
</feature>
<keyword evidence="8 12" id="KW-0862">Zinc</keyword>
<organism evidence="17 18">
    <name type="scientific">Pannonibacter indicus</name>
    <dbReference type="NCBI Taxonomy" id="466044"/>
    <lineage>
        <taxon>Bacteria</taxon>
        <taxon>Pseudomonadati</taxon>
        <taxon>Pseudomonadota</taxon>
        <taxon>Alphaproteobacteria</taxon>
        <taxon>Hyphomicrobiales</taxon>
        <taxon>Stappiaceae</taxon>
        <taxon>Pannonibacter</taxon>
    </lineage>
</organism>
<feature type="binding site" evidence="15">
    <location>
        <position position="74"/>
    </location>
    <ligand>
        <name>Zn(2+)</name>
        <dbReference type="ChEBI" id="CHEBI:29105"/>
        <note>catalytic</note>
    </ligand>
</feature>
<comment type="similarity">
    <text evidence="4 12">In the N-terminal section; belongs to the cytidine and deoxycytidylate deaminase family.</text>
</comment>
<comment type="catalytic activity">
    <reaction evidence="12">
        <text>2,5-diamino-6-hydroxy-4-(5-phosphoribosylamino)-pyrimidine + H2O + H(+) = 5-amino-6-(5-phospho-D-ribosylamino)uracil + NH4(+)</text>
        <dbReference type="Rhea" id="RHEA:21868"/>
        <dbReference type="ChEBI" id="CHEBI:15377"/>
        <dbReference type="ChEBI" id="CHEBI:15378"/>
        <dbReference type="ChEBI" id="CHEBI:28938"/>
        <dbReference type="ChEBI" id="CHEBI:58453"/>
        <dbReference type="ChEBI" id="CHEBI:58614"/>
        <dbReference type="EC" id="3.5.4.26"/>
    </reaction>
</comment>
<evidence type="ECO:0000256" key="2">
    <source>
        <dbReference type="ARBA" id="ARBA00004882"/>
    </source>
</evidence>
<evidence type="ECO:0000256" key="3">
    <source>
        <dbReference type="ARBA" id="ARBA00004910"/>
    </source>
</evidence>
<keyword evidence="6 12" id="KW-0686">Riboflavin biosynthesis</keyword>
<dbReference type="InterPro" id="IPR002734">
    <property type="entry name" value="RibDG_C"/>
</dbReference>
<feature type="binding site" evidence="14">
    <location>
        <position position="231"/>
    </location>
    <ligand>
        <name>substrate</name>
    </ligand>
</feature>
<evidence type="ECO:0000256" key="9">
    <source>
        <dbReference type="ARBA" id="ARBA00022857"/>
    </source>
</evidence>
<proteinExistence type="inferred from homology"/>
<dbReference type="NCBIfam" id="TIGR00326">
    <property type="entry name" value="eubact_ribD"/>
    <property type="match status" value="1"/>
</dbReference>
<dbReference type="UniPathway" id="UPA00275">
    <property type="reaction ID" value="UER00401"/>
</dbReference>
<dbReference type="GO" id="GO:0008270">
    <property type="term" value="F:zinc ion binding"/>
    <property type="evidence" value="ECO:0007669"/>
    <property type="project" value="InterPro"/>
</dbReference>
<feature type="binding site" evidence="14">
    <location>
        <position position="319"/>
    </location>
    <ligand>
        <name>substrate</name>
    </ligand>
</feature>
<dbReference type="InterPro" id="IPR016192">
    <property type="entry name" value="APOBEC/CMP_deaminase_Zn-bd"/>
</dbReference>
<dbReference type="PANTHER" id="PTHR38011:SF7">
    <property type="entry name" value="2,5-DIAMINO-6-RIBOSYLAMINO-4(3H)-PYRIMIDINONE 5'-PHOSPHATE REDUCTASE"/>
    <property type="match status" value="1"/>
</dbReference>
<dbReference type="InterPro" id="IPR050765">
    <property type="entry name" value="Riboflavin_Biosynth_HTPR"/>
</dbReference>
<evidence type="ECO:0000256" key="11">
    <source>
        <dbReference type="ARBA" id="ARBA00023268"/>
    </source>
</evidence>
<comment type="function">
    <text evidence="1 12">Converts 2,5-diamino-6-(ribosylamino)-4(3h)-pyrimidinone 5'-phosphate into 5-amino-6-(ribosylamino)-2,4(1h,3h)-pyrimidinedione 5'-phosphate.</text>
</comment>
<keyword evidence="11" id="KW-0511">Multifunctional enzyme</keyword>
<dbReference type="CDD" id="cd01284">
    <property type="entry name" value="Riboflavin_deaminase-reductase"/>
    <property type="match status" value="1"/>
</dbReference>
<dbReference type="RefSeq" id="WP_055456982.1">
    <property type="nucleotide sequence ID" value="NZ_CYHE01000018.1"/>
</dbReference>
<dbReference type="Proteomes" id="UP000183900">
    <property type="component" value="Unassembled WGS sequence"/>
</dbReference>
<evidence type="ECO:0000256" key="15">
    <source>
        <dbReference type="PIRSR" id="PIRSR006769-3"/>
    </source>
</evidence>
<evidence type="ECO:0000256" key="7">
    <source>
        <dbReference type="ARBA" id="ARBA00022723"/>
    </source>
</evidence>
<dbReference type="PROSITE" id="PS00903">
    <property type="entry name" value="CYT_DCMP_DEAMINASES_1"/>
    <property type="match status" value="1"/>
</dbReference>
<dbReference type="InterPro" id="IPR016193">
    <property type="entry name" value="Cytidine_deaminase-like"/>
</dbReference>
<dbReference type="InterPro" id="IPR002125">
    <property type="entry name" value="CMP_dCMP_dom"/>
</dbReference>
<dbReference type="GO" id="GO:0009231">
    <property type="term" value="P:riboflavin biosynthetic process"/>
    <property type="evidence" value="ECO:0007669"/>
    <property type="project" value="UniProtKB-UniPathway"/>
</dbReference>
<evidence type="ECO:0000256" key="13">
    <source>
        <dbReference type="PIRSR" id="PIRSR006769-1"/>
    </source>
</evidence>
<comment type="similarity">
    <text evidence="5 12">In the C-terminal section; belongs to the HTP reductase family.</text>
</comment>
<feature type="binding site" evidence="14">
    <location>
        <position position="208"/>
    </location>
    <ligand>
        <name>substrate</name>
    </ligand>
</feature>
<dbReference type="SUPFAM" id="SSF53597">
    <property type="entry name" value="Dihydrofolate reductase-like"/>
    <property type="match status" value="1"/>
</dbReference>
<feature type="binding site" evidence="14">
    <location>
        <position position="224"/>
    </location>
    <ligand>
        <name>NADP(+)</name>
        <dbReference type="ChEBI" id="CHEBI:58349"/>
    </ligand>
</feature>
<evidence type="ECO:0000256" key="10">
    <source>
        <dbReference type="ARBA" id="ARBA00023002"/>
    </source>
</evidence>
<feature type="binding site" evidence="14">
    <location>
        <position position="220"/>
    </location>
    <ligand>
        <name>NADP(+)</name>
        <dbReference type="ChEBI" id="CHEBI:58349"/>
    </ligand>
</feature>
<evidence type="ECO:0000259" key="16">
    <source>
        <dbReference type="PROSITE" id="PS51747"/>
    </source>
</evidence>
<reference evidence="18" key="1">
    <citation type="submission" date="2015-08" db="EMBL/GenBank/DDBJ databases">
        <authorList>
            <person name="Varghese N."/>
        </authorList>
    </citation>
    <scope>NUCLEOTIDE SEQUENCE [LARGE SCALE GENOMIC DNA]</scope>
    <source>
        <strain evidence="18">DSM 23407</strain>
    </source>
</reference>
<name>A0A0K6IB54_9HYPH</name>
<dbReference type="EC" id="3.5.4.26" evidence="12"/>
<dbReference type="SUPFAM" id="SSF53927">
    <property type="entry name" value="Cytidine deaminase-like"/>
    <property type="match status" value="1"/>
</dbReference>
<dbReference type="PROSITE" id="PS51747">
    <property type="entry name" value="CYT_DCMP_DEAMINASES_2"/>
    <property type="match status" value="1"/>
</dbReference>
<keyword evidence="12" id="KW-0378">Hydrolase</keyword>
<keyword evidence="10 12" id="KW-0560">Oxidoreductase</keyword>
<dbReference type="EMBL" id="CYHE01000018">
    <property type="protein sequence ID" value="CUB00344.1"/>
    <property type="molecule type" value="Genomic_DNA"/>
</dbReference>
<protein>
    <recommendedName>
        <fullName evidence="12">Riboflavin biosynthesis protein RibD</fullName>
    </recommendedName>
    <domain>
        <recommendedName>
            <fullName evidence="12">Diaminohydroxyphosphoribosylaminopyrimidine deaminase</fullName>
            <shortName evidence="12">DRAP deaminase</shortName>
            <ecNumber evidence="12">3.5.4.26</ecNumber>
        </recommendedName>
        <alternativeName>
            <fullName evidence="12">Riboflavin-specific deaminase</fullName>
        </alternativeName>
    </domain>
    <domain>
        <recommendedName>
            <fullName evidence="12">5-amino-6-(5-phosphoribosylamino)uracil reductase</fullName>
            <ecNumber evidence="12">1.1.1.193</ecNumber>
        </recommendedName>
        <alternativeName>
            <fullName evidence="12">HTP reductase</fullName>
        </alternativeName>
    </domain>
</protein>
<evidence type="ECO:0000256" key="5">
    <source>
        <dbReference type="ARBA" id="ARBA00007417"/>
    </source>
</evidence>
<dbReference type="EC" id="1.1.1.193" evidence="12"/>
<dbReference type="Gene3D" id="3.40.430.10">
    <property type="entry name" value="Dihydrofolate Reductase, subunit A"/>
    <property type="match status" value="1"/>
</dbReference>
<feature type="binding site" evidence="15">
    <location>
        <position position="99"/>
    </location>
    <ligand>
        <name>Zn(2+)</name>
        <dbReference type="ChEBI" id="CHEBI:29105"/>
        <note>catalytic</note>
    </ligand>
</feature>
<accession>A0A0K6IB54</accession>
<dbReference type="GO" id="GO:0008835">
    <property type="term" value="F:diaminohydroxyphosphoribosylaminopyrimidine deaminase activity"/>
    <property type="evidence" value="ECO:0007669"/>
    <property type="project" value="UniProtKB-EC"/>
</dbReference>
<dbReference type="Gene3D" id="3.40.140.10">
    <property type="entry name" value="Cytidine Deaminase, domain 2"/>
    <property type="match status" value="1"/>
</dbReference>
<comment type="pathway">
    <text evidence="2 12">Cofactor biosynthesis; riboflavin biosynthesis; 5-amino-6-(D-ribitylamino)uracil from GTP: step 2/4.</text>
</comment>
<evidence type="ECO:0000313" key="17">
    <source>
        <dbReference type="EMBL" id="CUB00344.1"/>
    </source>
</evidence>
<keyword evidence="18" id="KW-1185">Reference proteome</keyword>
<sequence length="389" mass="40559">MSEAEAEAVAPAAGSKAAVTGIDRRLMRAAAALAARGQGQVWPNPSVGALIVQFEDGGPVIVGRGVTSRPGGPHAEVSALRQAGELARGATCYVTLEPCSHYGRTPPCALALREAGVARVVIGCLDPSPRVAGRGVAMLEEAGISVSTGVEDDLCRLLHAGHRLRVTSQRPDVVLKLALSADGGIGRVGEGQVAITGPLSRNVVHGLRGSCDAILVGIGTALADDPELTCRLPGMKDRSPVRVVLDKEARLPPKSRLVQSAADVPVWLVTGNQADPERVQALADAGVLVIRVPANEEGIEPKIALTALANRGVTRLMVEGGARVARSFLQAGVVDETWIFQGVAELGAGRILPFDGGAGGFTAEYPDFRLVDTAVYGPDRLLRFRRKES</sequence>
<comment type="catalytic activity">
    <reaction evidence="12">
        <text>5-amino-6-(5-phospho-D-ribitylamino)uracil + NADP(+) = 5-amino-6-(5-phospho-D-ribosylamino)uracil + NADPH + H(+)</text>
        <dbReference type="Rhea" id="RHEA:17845"/>
        <dbReference type="ChEBI" id="CHEBI:15378"/>
        <dbReference type="ChEBI" id="CHEBI:57783"/>
        <dbReference type="ChEBI" id="CHEBI:58349"/>
        <dbReference type="ChEBI" id="CHEBI:58421"/>
        <dbReference type="ChEBI" id="CHEBI:58453"/>
        <dbReference type="EC" id="1.1.1.193"/>
    </reaction>
</comment>
<evidence type="ECO:0000256" key="12">
    <source>
        <dbReference type="PIRNR" id="PIRNR006769"/>
    </source>
</evidence>
<dbReference type="PIRSF" id="PIRSF006769">
    <property type="entry name" value="RibD"/>
    <property type="match status" value="1"/>
</dbReference>
<evidence type="ECO:0000256" key="1">
    <source>
        <dbReference type="ARBA" id="ARBA00002151"/>
    </source>
</evidence>
<keyword evidence="9 12" id="KW-0521">NADP</keyword>
<comment type="cofactor">
    <cofactor evidence="12 15">
        <name>Zn(2+)</name>
        <dbReference type="ChEBI" id="CHEBI:29105"/>
    </cofactor>
    <text evidence="12 15">Binds 1 zinc ion.</text>
</comment>
<dbReference type="InterPro" id="IPR004794">
    <property type="entry name" value="Eubact_RibD"/>
</dbReference>
<evidence type="ECO:0000256" key="6">
    <source>
        <dbReference type="ARBA" id="ARBA00022619"/>
    </source>
</evidence>
<feature type="domain" description="CMP/dCMP-type deaminase" evidence="16">
    <location>
        <begin position="21"/>
        <end position="147"/>
    </location>
</feature>
<dbReference type="OrthoDB" id="9800865at2"/>
<evidence type="ECO:0000313" key="18">
    <source>
        <dbReference type="Proteomes" id="UP000183900"/>
    </source>
</evidence>
<dbReference type="GO" id="GO:0008703">
    <property type="term" value="F:5-amino-6-(5-phosphoribosylamino)uracil reductase activity"/>
    <property type="evidence" value="ECO:0007669"/>
    <property type="project" value="UniProtKB-EC"/>
</dbReference>
<feature type="binding site" evidence="14">
    <location>
        <position position="178"/>
    </location>
    <ligand>
        <name>NADP(+)</name>
        <dbReference type="ChEBI" id="CHEBI:58349"/>
    </ligand>
</feature>
<feature type="binding site" evidence="14">
    <location>
        <position position="228"/>
    </location>
    <ligand>
        <name>substrate</name>
    </ligand>
</feature>
<dbReference type="Pfam" id="PF01872">
    <property type="entry name" value="RibD_C"/>
    <property type="match status" value="1"/>
</dbReference>
<dbReference type="Pfam" id="PF00383">
    <property type="entry name" value="dCMP_cyt_deam_1"/>
    <property type="match status" value="1"/>
</dbReference>
<keyword evidence="7 12" id="KW-0479">Metal-binding</keyword>
<dbReference type="InterPro" id="IPR024072">
    <property type="entry name" value="DHFR-like_dom_sf"/>
</dbReference>